<evidence type="ECO:0000313" key="2">
    <source>
        <dbReference type="Proteomes" id="UP000054558"/>
    </source>
</evidence>
<protein>
    <recommendedName>
        <fullName evidence="3">Haloacid dehalogenase-like hydrolase (HAD) superfamily protein</fullName>
    </recommendedName>
</protein>
<gene>
    <name evidence="1" type="ORF">KFL_006160060</name>
</gene>
<name>A0A1Y1IJC6_KLENI</name>
<dbReference type="Gene3D" id="3.40.50.1000">
    <property type="entry name" value="HAD superfamily/HAD-like"/>
    <property type="match status" value="1"/>
</dbReference>
<dbReference type="InterPro" id="IPR036412">
    <property type="entry name" value="HAD-like_sf"/>
</dbReference>
<dbReference type="Pfam" id="PF00702">
    <property type="entry name" value="Hydrolase"/>
    <property type="match status" value="1"/>
</dbReference>
<dbReference type="PANTHER" id="PTHR43885">
    <property type="entry name" value="HALOACID DEHALOGENASE-LIKE HYDROLASE"/>
    <property type="match status" value="1"/>
</dbReference>
<dbReference type="InterPro" id="IPR006439">
    <property type="entry name" value="HAD-SF_hydro_IA"/>
</dbReference>
<dbReference type="NCBIfam" id="TIGR01549">
    <property type="entry name" value="HAD-SF-IA-v1"/>
    <property type="match status" value="1"/>
</dbReference>
<dbReference type="SFLD" id="SFLDG01129">
    <property type="entry name" value="C1.5:_HAD__Beta-PGM__Phosphata"/>
    <property type="match status" value="1"/>
</dbReference>
<dbReference type="CDD" id="cd01427">
    <property type="entry name" value="HAD_like"/>
    <property type="match status" value="1"/>
</dbReference>
<evidence type="ECO:0000313" key="1">
    <source>
        <dbReference type="EMBL" id="GAQ90232.1"/>
    </source>
</evidence>
<dbReference type="InterPro" id="IPR023214">
    <property type="entry name" value="HAD_sf"/>
</dbReference>
<dbReference type="Proteomes" id="UP000054558">
    <property type="component" value="Unassembled WGS sequence"/>
</dbReference>
<dbReference type="EMBL" id="DF237565">
    <property type="protein sequence ID" value="GAQ90232.1"/>
    <property type="molecule type" value="Genomic_DNA"/>
</dbReference>
<dbReference type="SUPFAM" id="SSF56784">
    <property type="entry name" value="HAD-like"/>
    <property type="match status" value="1"/>
</dbReference>
<reference evidence="1 2" key="1">
    <citation type="journal article" date="2014" name="Nat. Commun.">
        <title>Klebsormidium flaccidum genome reveals primary factors for plant terrestrial adaptation.</title>
        <authorList>
            <person name="Hori K."/>
            <person name="Maruyama F."/>
            <person name="Fujisawa T."/>
            <person name="Togashi T."/>
            <person name="Yamamoto N."/>
            <person name="Seo M."/>
            <person name="Sato S."/>
            <person name="Yamada T."/>
            <person name="Mori H."/>
            <person name="Tajima N."/>
            <person name="Moriyama T."/>
            <person name="Ikeuchi M."/>
            <person name="Watanabe M."/>
            <person name="Wada H."/>
            <person name="Kobayashi K."/>
            <person name="Saito M."/>
            <person name="Masuda T."/>
            <person name="Sasaki-Sekimoto Y."/>
            <person name="Mashiguchi K."/>
            <person name="Awai K."/>
            <person name="Shimojima M."/>
            <person name="Masuda S."/>
            <person name="Iwai M."/>
            <person name="Nobusawa T."/>
            <person name="Narise T."/>
            <person name="Kondo S."/>
            <person name="Saito H."/>
            <person name="Sato R."/>
            <person name="Murakawa M."/>
            <person name="Ihara Y."/>
            <person name="Oshima-Yamada Y."/>
            <person name="Ohtaka K."/>
            <person name="Satoh M."/>
            <person name="Sonobe K."/>
            <person name="Ishii M."/>
            <person name="Ohtani R."/>
            <person name="Kanamori-Sato M."/>
            <person name="Honoki R."/>
            <person name="Miyazaki D."/>
            <person name="Mochizuki H."/>
            <person name="Umetsu J."/>
            <person name="Higashi K."/>
            <person name="Shibata D."/>
            <person name="Kamiya Y."/>
            <person name="Sato N."/>
            <person name="Nakamura Y."/>
            <person name="Tabata S."/>
            <person name="Ida S."/>
            <person name="Kurokawa K."/>
            <person name="Ohta H."/>
        </authorList>
    </citation>
    <scope>NUCLEOTIDE SEQUENCE [LARGE SCALE GENOMIC DNA]</scope>
    <source>
        <strain evidence="1 2">NIES-2285</strain>
    </source>
</reference>
<dbReference type="OMA" id="QTYMFKE"/>
<dbReference type="AlphaFoldDB" id="A0A1Y1IJC6"/>
<keyword evidence="2" id="KW-1185">Reference proteome</keyword>
<dbReference type="STRING" id="105231.A0A1Y1IJC6"/>
<dbReference type="Gene3D" id="1.10.260.80">
    <property type="match status" value="1"/>
</dbReference>
<dbReference type="PANTHER" id="PTHR43885:SF1">
    <property type="entry name" value="SUPERFAMILY HYDROLASE, PUTATIVE (AFU_ORTHOLOGUE AFUA_4G13290)-RELATED"/>
    <property type="match status" value="1"/>
</dbReference>
<dbReference type="SFLD" id="SFLDS00003">
    <property type="entry name" value="Haloacid_Dehalogenase"/>
    <property type="match status" value="1"/>
</dbReference>
<proteinExistence type="predicted"/>
<sequence length="219" mass="24708">MAVRRMLRGVIFDMDGTLTVPCLDFFEMRRRCGVTQGDLLVEIEKMSPAKKQAAIDVITEMETEAKEKMEIMPGAKDLCDFLDQRNIWRGLVTRNVSSSVDHLHRKMGITPFWPALARDFLPFKPDPAPLLHICEAWKVQPSEVMIVGDSARDDIVMGRVAGSYAVLIDTEQKYGPIESLPELQRPHYKVTSLAEVGHILQTKFELVPKEGVAERESAL</sequence>
<dbReference type="OrthoDB" id="426235at2759"/>
<accession>A0A1Y1IJC6</accession>
<evidence type="ECO:0008006" key="3">
    <source>
        <dbReference type="Google" id="ProtNLM"/>
    </source>
</evidence>
<organism evidence="1 2">
    <name type="scientific">Klebsormidium nitens</name>
    <name type="common">Green alga</name>
    <name type="synonym">Ulothrix nitens</name>
    <dbReference type="NCBI Taxonomy" id="105231"/>
    <lineage>
        <taxon>Eukaryota</taxon>
        <taxon>Viridiplantae</taxon>
        <taxon>Streptophyta</taxon>
        <taxon>Klebsormidiophyceae</taxon>
        <taxon>Klebsormidiales</taxon>
        <taxon>Klebsormidiaceae</taxon>
        <taxon>Klebsormidium</taxon>
    </lineage>
</organism>